<keyword evidence="10" id="KW-0406">Ion transport</keyword>
<keyword evidence="12" id="KW-1015">Disulfide bond</keyword>
<dbReference type="PROSITE" id="PS00108">
    <property type="entry name" value="PROTEIN_KINASE_ST"/>
    <property type="match status" value="1"/>
</dbReference>
<feature type="transmembrane region" description="Helical" evidence="17">
    <location>
        <begin position="621"/>
        <end position="640"/>
    </location>
</feature>
<dbReference type="Proteomes" id="UP000250235">
    <property type="component" value="Unassembled WGS sequence"/>
</dbReference>
<gene>
    <name evidence="21" type="ORF">F511_00549</name>
</gene>
<keyword evidence="14" id="KW-0407">Ion channel</keyword>
<evidence type="ECO:0000256" key="15">
    <source>
        <dbReference type="ARBA" id="ARBA00047899"/>
    </source>
</evidence>
<comment type="catalytic activity">
    <reaction evidence="15">
        <text>L-threonyl-[protein] + ATP = O-phospho-L-threonyl-[protein] + ADP + H(+)</text>
        <dbReference type="Rhea" id="RHEA:46608"/>
        <dbReference type="Rhea" id="RHEA-COMP:11060"/>
        <dbReference type="Rhea" id="RHEA-COMP:11605"/>
        <dbReference type="ChEBI" id="CHEBI:15378"/>
        <dbReference type="ChEBI" id="CHEBI:30013"/>
        <dbReference type="ChEBI" id="CHEBI:30616"/>
        <dbReference type="ChEBI" id="CHEBI:61977"/>
        <dbReference type="ChEBI" id="CHEBI:456216"/>
        <dbReference type="EC" id="2.7.11.1"/>
    </reaction>
</comment>
<dbReference type="EC" id="2.7.11.1" evidence="3"/>
<keyword evidence="5 17" id="KW-0812">Transmembrane</keyword>
<dbReference type="SUPFAM" id="SSF51110">
    <property type="entry name" value="alpha-D-mannose-specific plant lectins"/>
    <property type="match status" value="1"/>
</dbReference>
<feature type="transmembrane region" description="Helical" evidence="17">
    <location>
        <begin position="573"/>
        <end position="601"/>
    </location>
</feature>
<evidence type="ECO:0000256" key="14">
    <source>
        <dbReference type="ARBA" id="ARBA00023303"/>
    </source>
</evidence>
<evidence type="ECO:0000313" key="22">
    <source>
        <dbReference type="Proteomes" id="UP000250235"/>
    </source>
</evidence>
<dbReference type="PANTHER" id="PTHR13018:SF98">
    <property type="entry name" value="TO DEHYDRATION PROTEIN, PUTATIVE, EXPRESSED-RELATED"/>
    <property type="match status" value="1"/>
</dbReference>
<evidence type="ECO:0000256" key="1">
    <source>
        <dbReference type="ARBA" id="ARBA00004141"/>
    </source>
</evidence>
<dbReference type="PANTHER" id="PTHR13018">
    <property type="entry name" value="PROBABLE MEMBRANE PROTEIN DUF221-RELATED"/>
    <property type="match status" value="1"/>
</dbReference>
<dbReference type="Pfam" id="PF07714">
    <property type="entry name" value="PK_Tyr_Ser-Thr"/>
    <property type="match status" value="1"/>
</dbReference>
<feature type="transmembrane region" description="Helical" evidence="17">
    <location>
        <begin position="418"/>
        <end position="445"/>
    </location>
</feature>
<dbReference type="Pfam" id="PF01453">
    <property type="entry name" value="B_lectin"/>
    <property type="match status" value="1"/>
</dbReference>
<dbReference type="Pfam" id="PF14703">
    <property type="entry name" value="PHM7_cyt"/>
    <property type="match status" value="1"/>
</dbReference>
<evidence type="ECO:0000259" key="18">
    <source>
        <dbReference type="PROSITE" id="PS50011"/>
    </source>
</evidence>
<feature type="transmembrane region" description="Helical" evidence="17">
    <location>
        <begin position="374"/>
        <end position="398"/>
    </location>
</feature>
<dbReference type="GO" id="GO:0005524">
    <property type="term" value="F:ATP binding"/>
    <property type="evidence" value="ECO:0007669"/>
    <property type="project" value="InterPro"/>
</dbReference>
<name>A0A2Z7BCF0_9LAMI</name>
<comment type="subcellular location">
    <subcellularLocation>
        <location evidence="1">Membrane</location>
        <topology evidence="1">Multi-pass membrane protein</topology>
    </subcellularLocation>
</comment>
<dbReference type="Pfam" id="PF13967">
    <property type="entry name" value="RSN1_TM"/>
    <property type="match status" value="1"/>
</dbReference>
<evidence type="ECO:0000256" key="16">
    <source>
        <dbReference type="ARBA" id="ARBA00048679"/>
    </source>
</evidence>
<feature type="domain" description="Protein kinase" evidence="18">
    <location>
        <begin position="1242"/>
        <end position="1528"/>
    </location>
</feature>
<dbReference type="GO" id="GO:0005227">
    <property type="term" value="F:calcium-activated cation channel activity"/>
    <property type="evidence" value="ECO:0007669"/>
    <property type="project" value="InterPro"/>
</dbReference>
<dbReference type="Gene3D" id="2.90.10.10">
    <property type="entry name" value="Bulb-type lectin domain"/>
    <property type="match status" value="1"/>
</dbReference>
<evidence type="ECO:0000256" key="11">
    <source>
        <dbReference type="ARBA" id="ARBA00023136"/>
    </source>
</evidence>
<comment type="catalytic activity">
    <reaction evidence="16">
        <text>L-seryl-[protein] + ATP = O-phospho-L-seryl-[protein] + ADP + H(+)</text>
        <dbReference type="Rhea" id="RHEA:17989"/>
        <dbReference type="Rhea" id="RHEA-COMP:9863"/>
        <dbReference type="Rhea" id="RHEA-COMP:11604"/>
        <dbReference type="ChEBI" id="CHEBI:15378"/>
        <dbReference type="ChEBI" id="CHEBI:29999"/>
        <dbReference type="ChEBI" id="CHEBI:30616"/>
        <dbReference type="ChEBI" id="CHEBI:83421"/>
        <dbReference type="ChEBI" id="CHEBI:456216"/>
        <dbReference type="EC" id="2.7.11.1"/>
    </reaction>
</comment>
<feature type="domain" description="Apple" evidence="20">
    <location>
        <begin position="1073"/>
        <end position="1153"/>
    </location>
</feature>
<dbReference type="FunFam" id="3.30.200.20:FF:001238">
    <property type="entry name" value="Os08g0179000 protein"/>
    <property type="match status" value="1"/>
</dbReference>
<keyword evidence="13" id="KW-0325">Glycoprotein</keyword>
<accession>A0A2Z7BCF0</accession>
<evidence type="ECO:0000313" key="21">
    <source>
        <dbReference type="EMBL" id="KZV31745.1"/>
    </source>
</evidence>
<dbReference type="PROSITE" id="PS50948">
    <property type="entry name" value="PAN"/>
    <property type="match status" value="1"/>
</dbReference>
<evidence type="ECO:0000256" key="17">
    <source>
        <dbReference type="SAM" id="Phobius"/>
    </source>
</evidence>
<dbReference type="EMBL" id="KV007458">
    <property type="protein sequence ID" value="KZV31745.1"/>
    <property type="molecule type" value="Genomic_DNA"/>
</dbReference>
<dbReference type="GO" id="GO:0004674">
    <property type="term" value="F:protein serine/threonine kinase activity"/>
    <property type="evidence" value="ECO:0007669"/>
    <property type="project" value="UniProtKB-EC"/>
</dbReference>
<dbReference type="InterPro" id="IPR000719">
    <property type="entry name" value="Prot_kinase_dom"/>
</dbReference>
<keyword evidence="4" id="KW-0813">Transport</keyword>
<keyword evidence="7" id="KW-0547">Nucleotide-binding</keyword>
<feature type="transmembrane region" description="Helical" evidence="17">
    <location>
        <begin position="12"/>
        <end position="30"/>
    </location>
</feature>
<evidence type="ECO:0000256" key="2">
    <source>
        <dbReference type="ARBA" id="ARBA00007779"/>
    </source>
</evidence>
<dbReference type="InterPro" id="IPR003609">
    <property type="entry name" value="Pan_app"/>
</dbReference>
<feature type="domain" description="Bulb-type lectin" evidence="19">
    <location>
        <begin position="787"/>
        <end position="902"/>
    </location>
</feature>
<reference evidence="21 22" key="1">
    <citation type="journal article" date="2015" name="Proc. Natl. Acad. Sci. U.S.A.">
        <title>The resurrection genome of Boea hygrometrica: A blueprint for survival of dehydration.</title>
        <authorList>
            <person name="Xiao L."/>
            <person name="Yang G."/>
            <person name="Zhang L."/>
            <person name="Yang X."/>
            <person name="Zhao S."/>
            <person name="Ji Z."/>
            <person name="Zhou Q."/>
            <person name="Hu M."/>
            <person name="Wang Y."/>
            <person name="Chen M."/>
            <person name="Xu Y."/>
            <person name="Jin H."/>
            <person name="Xiao X."/>
            <person name="Hu G."/>
            <person name="Bao F."/>
            <person name="Hu Y."/>
            <person name="Wan P."/>
            <person name="Li L."/>
            <person name="Deng X."/>
            <person name="Kuang T."/>
            <person name="Xiang C."/>
            <person name="Zhu J.K."/>
            <person name="Oliver M.J."/>
            <person name="He Y."/>
        </authorList>
    </citation>
    <scope>NUCLEOTIDE SEQUENCE [LARGE SCALE GENOMIC DNA]</scope>
    <source>
        <strain evidence="22">cv. XS01</strain>
    </source>
</reference>
<dbReference type="OrthoDB" id="4062651at2759"/>
<feature type="transmembrane region" description="Helical" evidence="17">
    <location>
        <begin position="157"/>
        <end position="176"/>
    </location>
</feature>
<feature type="transmembrane region" description="Helical" evidence="17">
    <location>
        <begin position="466"/>
        <end position="485"/>
    </location>
</feature>
<keyword evidence="8" id="KW-0106">Calcium</keyword>
<dbReference type="CDD" id="cd00028">
    <property type="entry name" value="B_lectin"/>
    <property type="match status" value="1"/>
</dbReference>
<dbReference type="SUPFAM" id="SSF56112">
    <property type="entry name" value="Protein kinase-like (PK-like)"/>
    <property type="match status" value="1"/>
</dbReference>
<evidence type="ECO:0000256" key="3">
    <source>
        <dbReference type="ARBA" id="ARBA00012513"/>
    </source>
</evidence>
<dbReference type="GO" id="GO:0005886">
    <property type="term" value="C:plasma membrane"/>
    <property type="evidence" value="ECO:0007669"/>
    <property type="project" value="TreeGrafter"/>
</dbReference>
<evidence type="ECO:0000256" key="5">
    <source>
        <dbReference type="ARBA" id="ARBA00022692"/>
    </source>
</evidence>
<evidence type="ECO:0000259" key="20">
    <source>
        <dbReference type="PROSITE" id="PS50948"/>
    </source>
</evidence>
<evidence type="ECO:0000256" key="8">
    <source>
        <dbReference type="ARBA" id="ARBA00022837"/>
    </source>
</evidence>
<dbReference type="InterPro" id="IPR027815">
    <property type="entry name" value="CSC1/OSCA1-like_cyt"/>
</dbReference>
<dbReference type="Gene3D" id="1.10.510.10">
    <property type="entry name" value="Transferase(Phosphotransferase) domain 1"/>
    <property type="match status" value="1"/>
</dbReference>
<dbReference type="InterPro" id="IPR008271">
    <property type="entry name" value="Ser/Thr_kinase_AS"/>
</dbReference>
<dbReference type="FunFam" id="1.10.510.10:FF:000060">
    <property type="entry name" value="G-type lectin S-receptor-like serine/threonine-protein kinase"/>
    <property type="match status" value="1"/>
</dbReference>
<dbReference type="PROSITE" id="PS50927">
    <property type="entry name" value="BULB_LECTIN"/>
    <property type="match status" value="1"/>
</dbReference>
<organism evidence="21 22">
    <name type="scientific">Dorcoceras hygrometricum</name>
    <dbReference type="NCBI Taxonomy" id="472368"/>
    <lineage>
        <taxon>Eukaryota</taxon>
        <taxon>Viridiplantae</taxon>
        <taxon>Streptophyta</taxon>
        <taxon>Embryophyta</taxon>
        <taxon>Tracheophyta</taxon>
        <taxon>Spermatophyta</taxon>
        <taxon>Magnoliopsida</taxon>
        <taxon>eudicotyledons</taxon>
        <taxon>Gunneridae</taxon>
        <taxon>Pentapetalae</taxon>
        <taxon>asterids</taxon>
        <taxon>lamiids</taxon>
        <taxon>Lamiales</taxon>
        <taxon>Gesneriaceae</taxon>
        <taxon>Didymocarpoideae</taxon>
        <taxon>Trichosporeae</taxon>
        <taxon>Loxocarpinae</taxon>
        <taxon>Dorcoceras</taxon>
    </lineage>
</organism>
<evidence type="ECO:0000256" key="12">
    <source>
        <dbReference type="ARBA" id="ARBA00023157"/>
    </source>
</evidence>
<dbReference type="InterPro" id="IPR011009">
    <property type="entry name" value="Kinase-like_dom_sf"/>
</dbReference>
<evidence type="ECO:0000256" key="13">
    <source>
        <dbReference type="ARBA" id="ARBA00023180"/>
    </source>
</evidence>
<dbReference type="InterPro" id="IPR036426">
    <property type="entry name" value="Bulb-type_lectin_dom_sf"/>
</dbReference>
<proteinExistence type="inferred from homology"/>
<dbReference type="SMART" id="SM00220">
    <property type="entry name" value="S_TKc"/>
    <property type="match status" value="1"/>
</dbReference>
<dbReference type="Pfam" id="PF02714">
    <property type="entry name" value="RSN1_7TM"/>
    <property type="match status" value="1"/>
</dbReference>
<evidence type="ECO:0000256" key="6">
    <source>
        <dbReference type="ARBA" id="ARBA00022729"/>
    </source>
</evidence>
<evidence type="ECO:0000256" key="4">
    <source>
        <dbReference type="ARBA" id="ARBA00022448"/>
    </source>
</evidence>
<feature type="transmembrane region" description="Helical" evidence="17">
    <location>
        <begin position="108"/>
        <end position="133"/>
    </location>
</feature>
<feature type="transmembrane region" description="Helical" evidence="17">
    <location>
        <begin position="652"/>
        <end position="669"/>
    </location>
</feature>
<dbReference type="InterPro" id="IPR001480">
    <property type="entry name" value="Bulb-type_lectin_dom"/>
</dbReference>
<dbReference type="SMART" id="SM00108">
    <property type="entry name" value="B_lectin"/>
    <property type="match status" value="1"/>
</dbReference>
<sequence>MATLEDIGVSALFNIIGAIGFLLAFALLRIQPINDRIYFPKWYIAGKRTTPGSRGGVGGKFVNLNIWTYFTFLNWMPQALKMSESDIINHAGLDSAVFLRIYRLGLKIFGPVAIVALLVLLPVNASGGTLFFLRRDLVVSNIDKLSISNIRPNSFKFFIHILLEYLFTFWICFMLYKEYGEVVSLRLKFLASKGRRAEQFTVLVRNVPSISGRSISDNVESFFRRTHPDHYLCHQGVYDANKFAKLVRKRNRLQNWLDYNQLKFERHPGKRPTRKRGCLGLWGERVDSIDFYKEQIKDLDIKMTEERQKILKDSKSVMPAAFVSFNTRWGAAVCAQTQQSKNPTLWLTNWAPEPRDVYWKNLAITFFSLSIRKLLISLAVFALVFFYMIPIAFVQSLANLEGLERVAPFLRPVVEWSFVKSILQGFVPGFALKVFLYFLPVILMIMSKIEGHVAVSVLERRTAAKYYYFMLVNVFLGSLVTGTAFQQLDAFLHQSATQIPRNIGVSIPMKATFFITYIMVDGWAGIASEILRLKPLVIFHLKNMFIVKTERDLDKAMDPRGIDFPEALPSLQLYYLLGIVYMVITPILLPFILIFFAFAYLVYRHQVINVYNQQYESAAAFWPHVHGRIIASLIISQLLLMGLLSTKKAANSTPLLVVLPILTLAFHKYCKNRFEPAFRKYPLEEAMTKDTQDLAAESDASLKSYLSDAYLHPIFHSFEEVEFVGVRIDKNESRVTDASENDLTCLSPQATYHLENETTHEVQRQEVESGDNVYRTYSSVISQVACLDTLKQGEQLNFTSQLGSQRNNFTLGFYTPKESNKSYIAVWGSDSYPVWIGNREDPVGINSVLTISDAGRLIIDGGNNPITLYAGGASRNVSASLLESGNFVVTDGSSGSLLWQSFDYPTDTLLPGMKLGLDRRTGRKWTLTSWFGDANPASGPFTLEWESTARGLVVRRRGVVYWTSGAMKDYYGESIDFKYHVKTFENLVFDPEPLTMNYNFTNVTTGDEEYFAYSLFQDPRWTPEDRKVISGLRLGYTGDISDTGNSMGIAMVSLCYGYSGGNKGCELWQQPTCRSSPQTFVLRSGTFIEKNGLVASSVDDKNSSLSFSDCRENCWDNCDCFGYYSYESGCIYWTGKDLQFDQSLDGSVVKKYVIDPISSDTGARKRRRIIISVVVPFGLLFLGTTLFLLLRFRKGKKREEEVQELLTLEGYTDTYAPEDGRAKGNDLRLFTYAFILAATDNLSPKNKLGEGGFGPVYKGVTPEGHHIAVKVLSRSSGQGLLEFKNELILISKLQHINLVKLIGFSIHGDDKIIVYDYMPNKSLDFFLFDSSKRGLLDWHKRFTIIEGIAQGLLYLHKYSRLRIVHRDLKSGNILLDEDMTPKISDFGLARIFKQSTSEANTERRVGTYGYMAPEYAMQGIFSLKSDVYSFGVLVLEIVSGRKNNSFYDIQGPLNLVEHAWVLWSNDSAAELMDPALRGSCNIQQLLRCIHVGLLCVENHAVDRPSIEDVISILKNEMKEMPMPKNPAFITRNSVIELNKDITVQKNYSLNEISLTQTQEGR</sequence>
<dbReference type="PROSITE" id="PS50011">
    <property type="entry name" value="PROTEIN_KINASE_DOM"/>
    <property type="match status" value="1"/>
</dbReference>
<protein>
    <recommendedName>
        <fullName evidence="3">non-specific serine/threonine protein kinase</fullName>
        <ecNumber evidence="3">2.7.11.1</ecNumber>
    </recommendedName>
</protein>
<dbReference type="InterPro" id="IPR045122">
    <property type="entry name" value="Csc1-like"/>
</dbReference>
<evidence type="ECO:0000256" key="9">
    <source>
        <dbReference type="ARBA" id="ARBA00022989"/>
    </source>
</evidence>
<keyword evidence="11 17" id="KW-0472">Membrane</keyword>
<dbReference type="InterPro" id="IPR001245">
    <property type="entry name" value="Ser-Thr/Tyr_kinase_cat_dom"/>
</dbReference>
<dbReference type="Gene3D" id="3.30.200.20">
    <property type="entry name" value="Phosphorylase Kinase, domain 1"/>
    <property type="match status" value="1"/>
</dbReference>
<dbReference type="InterPro" id="IPR032880">
    <property type="entry name" value="CSC1/OSCA1-like_N"/>
</dbReference>
<comment type="similarity">
    <text evidence="2">Belongs to the CSC1 (TC 1.A.17) family.</text>
</comment>
<evidence type="ECO:0000259" key="19">
    <source>
        <dbReference type="PROSITE" id="PS50927"/>
    </source>
</evidence>
<evidence type="ECO:0000256" key="10">
    <source>
        <dbReference type="ARBA" id="ARBA00023065"/>
    </source>
</evidence>
<keyword evidence="22" id="KW-1185">Reference proteome</keyword>
<evidence type="ECO:0000256" key="7">
    <source>
        <dbReference type="ARBA" id="ARBA00022741"/>
    </source>
</evidence>
<keyword evidence="6" id="KW-0732">Signal</keyword>
<feature type="transmembrane region" description="Helical" evidence="17">
    <location>
        <begin position="1169"/>
        <end position="1190"/>
    </location>
</feature>
<keyword evidence="9 17" id="KW-1133">Transmembrane helix</keyword>
<dbReference type="InterPro" id="IPR003864">
    <property type="entry name" value="CSC1/OSCA1-like_7TM"/>
</dbReference>